<gene>
    <name evidence="4" type="ORF">C489_06613</name>
</gene>
<dbReference type="PATRIC" id="fig|1227496.3.peg.1336"/>
<evidence type="ECO:0000313" key="5">
    <source>
        <dbReference type="Proteomes" id="UP000011632"/>
    </source>
</evidence>
<proteinExistence type="predicted"/>
<evidence type="ECO:0000256" key="1">
    <source>
        <dbReference type="SAM" id="MobiDB-lite"/>
    </source>
</evidence>
<dbReference type="AlphaFoldDB" id="L9Y4U9"/>
<evidence type="ECO:0000256" key="2">
    <source>
        <dbReference type="SAM" id="Phobius"/>
    </source>
</evidence>
<sequence>MATTSESKPSTAGTTGQNDQSREGEIFDLLSNQRRRYTIHYCKQEDNPVTLGDLAEHVAAWELDKEVEAITSAERKRVYTSLQQTHLPTLERADIIKFDDRTIELTDEAAELDVYLDIVPGNSVSWGIYYLGLTAVGAVVIGGLWLEVVPTETVPELGWTTLVFSLFAVSAAIHVVQNRRMRLGEMERPP</sequence>
<reference evidence="4 5" key="1">
    <citation type="journal article" date="2014" name="PLoS Genet.">
        <title>Phylogenetically driven sequencing of extremely halophilic archaea reveals strategies for static and dynamic osmo-response.</title>
        <authorList>
            <person name="Becker E.A."/>
            <person name="Seitzer P.M."/>
            <person name="Tritt A."/>
            <person name="Larsen D."/>
            <person name="Krusor M."/>
            <person name="Yao A.I."/>
            <person name="Wu D."/>
            <person name="Madern D."/>
            <person name="Eisen J.A."/>
            <person name="Darling A.E."/>
            <person name="Facciotti M.T."/>
        </authorList>
    </citation>
    <scope>NUCLEOTIDE SEQUENCE [LARGE SCALE GENOMIC DNA]</scope>
    <source>
        <strain evidence="4 5">JCM 10478</strain>
    </source>
</reference>
<feature type="compositionally biased region" description="Polar residues" evidence="1">
    <location>
        <begin position="1"/>
        <end position="19"/>
    </location>
</feature>
<evidence type="ECO:0000259" key="3">
    <source>
        <dbReference type="Pfam" id="PF24035"/>
    </source>
</evidence>
<feature type="transmembrane region" description="Helical" evidence="2">
    <location>
        <begin position="128"/>
        <end position="146"/>
    </location>
</feature>
<keyword evidence="2" id="KW-1133">Transmembrane helix</keyword>
<keyword evidence="2" id="KW-0812">Transmembrane</keyword>
<keyword evidence="5" id="KW-1185">Reference proteome</keyword>
<feature type="region of interest" description="Disordered" evidence="1">
    <location>
        <begin position="1"/>
        <end position="24"/>
    </location>
</feature>
<dbReference type="RefSeq" id="WP_006430379.1">
    <property type="nucleotide sequence ID" value="NZ_AOID01000021.1"/>
</dbReference>
<feature type="transmembrane region" description="Helical" evidence="2">
    <location>
        <begin position="158"/>
        <end position="176"/>
    </location>
</feature>
<dbReference type="Pfam" id="PF24035">
    <property type="entry name" value="DUF7344"/>
    <property type="match status" value="1"/>
</dbReference>
<dbReference type="OrthoDB" id="331021at2157"/>
<dbReference type="InterPro" id="IPR055768">
    <property type="entry name" value="DUF7344"/>
</dbReference>
<dbReference type="EMBL" id="AOID01000021">
    <property type="protein sequence ID" value="ELY68752.1"/>
    <property type="molecule type" value="Genomic_DNA"/>
</dbReference>
<dbReference type="Proteomes" id="UP000011632">
    <property type="component" value="Unassembled WGS sequence"/>
</dbReference>
<keyword evidence="2" id="KW-0472">Membrane</keyword>
<comment type="caution">
    <text evidence="4">The sequence shown here is derived from an EMBL/GenBank/DDBJ whole genome shotgun (WGS) entry which is preliminary data.</text>
</comment>
<organism evidence="4 5">
    <name type="scientific">Natrinema versiforme JCM 10478</name>
    <dbReference type="NCBI Taxonomy" id="1227496"/>
    <lineage>
        <taxon>Archaea</taxon>
        <taxon>Methanobacteriati</taxon>
        <taxon>Methanobacteriota</taxon>
        <taxon>Stenosarchaea group</taxon>
        <taxon>Halobacteria</taxon>
        <taxon>Halobacteriales</taxon>
        <taxon>Natrialbaceae</taxon>
        <taxon>Natrinema</taxon>
    </lineage>
</organism>
<accession>L9Y4U9</accession>
<protein>
    <recommendedName>
        <fullName evidence="3">DUF7344 domain-containing protein</fullName>
    </recommendedName>
</protein>
<evidence type="ECO:0000313" key="4">
    <source>
        <dbReference type="EMBL" id="ELY68752.1"/>
    </source>
</evidence>
<feature type="domain" description="DUF7344" evidence="3">
    <location>
        <begin position="27"/>
        <end position="102"/>
    </location>
</feature>
<name>L9Y4U9_9EURY</name>